<dbReference type="InterPro" id="IPR006094">
    <property type="entry name" value="Oxid_FAD_bind_N"/>
</dbReference>
<keyword evidence="4" id="KW-0274">FAD</keyword>
<dbReference type="InterPro" id="IPR050416">
    <property type="entry name" value="FAD-linked_Oxidoreductase"/>
</dbReference>
<dbReference type="EMBL" id="SGPM01000146">
    <property type="protein sequence ID" value="THH28994.1"/>
    <property type="molecule type" value="Genomic_DNA"/>
</dbReference>
<name>A0A4S4MS35_9APHY</name>
<evidence type="ECO:0000313" key="8">
    <source>
        <dbReference type="Proteomes" id="UP000308730"/>
    </source>
</evidence>
<accession>A0A4S4MS35</accession>
<dbReference type="Proteomes" id="UP000308730">
    <property type="component" value="Unassembled WGS sequence"/>
</dbReference>
<proteinExistence type="inferred from homology"/>
<keyword evidence="8" id="KW-1185">Reference proteome</keyword>
<evidence type="ECO:0000259" key="6">
    <source>
        <dbReference type="PROSITE" id="PS51387"/>
    </source>
</evidence>
<comment type="cofactor">
    <cofactor evidence="1">
        <name>FAD</name>
        <dbReference type="ChEBI" id="CHEBI:57692"/>
    </cofactor>
</comment>
<dbReference type="PROSITE" id="PS51387">
    <property type="entry name" value="FAD_PCMH"/>
    <property type="match status" value="1"/>
</dbReference>
<protein>
    <recommendedName>
        <fullName evidence="6">FAD-binding PCMH-type domain-containing protein</fullName>
    </recommendedName>
</protein>
<dbReference type="InterPro" id="IPR016167">
    <property type="entry name" value="FAD-bd_PCMH_sub1"/>
</dbReference>
<evidence type="ECO:0000256" key="4">
    <source>
        <dbReference type="ARBA" id="ARBA00022827"/>
    </source>
</evidence>
<dbReference type="AlphaFoldDB" id="A0A4S4MS35"/>
<feature type="domain" description="FAD-binding PCMH-type" evidence="6">
    <location>
        <begin position="33"/>
        <end position="205"/>
    </location>
</feature>
<dbReference type="Gene3D" id="3.30.43.10">
    <property type="entry name" value="Uridine Diphospho-n-acetylenolpyruvylglucosamine Reductase, domain 2"/>
    <property type="match status" value="1"/>
</dbReference>
<dbReference type="PANTHER" id="PTHR42973:SF39">
    <property type="entry name" value="FAD-BINDING PCMH-TYPE DOMAIN-CONTAINING PROTEIN"/>
    <property type="match status" value="1"/>
</dbReference>
<keyword evidence="3" id="KW-0285">Flavoprotein</keyword>
<dbReference type="Gene3D" id="3.40.462.20">
    <property type="match status" value="1"/>
</dbReference>
<evidence type="ECO:0000256" key="3">
    <source>
        <dbReference type="ARBA" id="ARBA00022630"/>
    </source>
</evidence>
<dbReference type="InterPro" id="IPR016166">
    <property type="entry name" value="FAD-bd_PCMH"/>
</dbReference>
<dbReference type="GO" id="GO:0016491">
    <property type="term" value="F:oxidoreductase activity"/>
    <property type="evidence" value="ECO:0007669"/>
    <property type="project" value="UniProtKB-KW"/>
</dbReference>
<comment type="caution">
    <text evidence="7">The sequence shown here is derived from an EMBL/GenBank/DDBJ whole genome shotgun (WGS) entry which is preliminary data.</text>
</comment>
<dbReference type="GO" id="GO:0071949">
    <property type="term" value="F:FAD binding"/>
    <property type="evidence" value="ECO:0007669"/>
    <property type="project" value="InterPro"/>
</dbReference>
<dbReference type="OrthoDB" id="415825at2759"/>
<dbReference type="SUPFAM" id="SSF56176">
    <property type="entry name" value="FAD-binding/transporter-associated domain-like"/>
    <property type="match status" value="1"/>
</dbReference>
<keyword evidence="5" id="KW-0560">Oxidoreductase</keyword>
<comment type="similarity">
    <text evidence="2">Belongs to the oxygen-dependent FAD-linked oxidoreductase family.</text>
</comment>
<organism evidence="7 8">
    <name type="scientific">Antrodiella citrinella</name>
    <dbReference type="NCBI Taxonomy" id="2447956"/>
    <lineage>
        <taxon>Eukaryota</taxon>
        <taxon>Fungi</taxon>
        <taxon>Dikarya</taxon>
        <taxon>Basidiomycota</taxon>
        <taxon>Agaricomycotina</taxon>
        <taxon>Agaricomycetes</taxon>
        <taxon>Polyporales</taxon>
        <taxon>Steccherinaceae</taxon>
        <taxon>Antrodiella</taxon>
    </lineage>
</organism>
<evidence type="ECO:0000313" key="7">
    <source>
        <dbReference type="EMBL" id="THH28994.1"/>
    </source>
</evidence>
<evidence type="ECO:0000256" key="1">
    <source>
        <dbReference type="ARBA" id="ARBA00001974"/>
    </source>
</evidence>
<evidence type="ECO:0000256" key="5">
    <source>
        <dbReference type="ARBA" id="ARBA00023002"/>
    </source>
</evidence>
<dbReference type="InterPro" id="IPR036318">
    <property type="entry name" value="FAD-bd_PCMH-like_sf"/>
</dbReference>
<dbReference type="InterPro" id="IPR016169">
    <property type="entry name" value="FAD-bd_PCMH_sub2"/>
</dbReference>
<gene>
    <name evidence="7" type="ORF">EUX98_g5195</name>
</gene>
<dbReference type="Gene3D" id="3.30.465.10">
    <property type="match status" value="1"/>
</dbReference>
<dbReference type="PANTHER" id="PTHR42973">
    <property type="entry name" value="BINDING OXIDOREDUCTASE, PUTATIVE (AFU_ORTHOLOGUE AFUA_1G17690)-RELATED"/>
    <property type="match status" value="1"/>
</dbReference>
<reference evidence="7 8" key="1">
    <citation type="submission" date="2019-02" db="EMBL/GenBank/DDBJ databases">
        <title>Genome sequencing of the rare red list fungi Antrodiella citrinella (Flaviporus citrinellus).</title>
        <authorList>
            <person name="Buettner E."/>
            <person name="Kellner H."/>
        </authorList>
    </citation>
    <scope>NUCLEOTIDE SEQUENCE [LARGE SCALE GENOMIC DNA]</scope>
    <source>
        <strain evidence="7 8">DSM 108506</strain>
    </source>
</reference>
<evidence type="ECO:0000256" key="2">
    <source>
        <dbReference type="ARBA" id="ARBA00005466"/>
    </source>
</evidence>
<dbReference type="Pfam" id="PF01565">
    <property type="entry name" value="FAD_binding_4"/>
    <property type="match status" value="1"/>
</dbReference>
<sequence>MTDISAFRKEFKGELVTSADPGYEEAIARWARNAVKRAQVVAFVKDADDVVAALKYAKDVGLRIAIRGGGHNPSAASSVEDGLVIDLSKFLNGATVDADKKLAYVGGGALWGTVDQETIKHGLATVGGTVNHTGVGGLTLGGGYGYLSGLHGLAIDNVAEVTVVTANGSILKASLTENPDLFYGIRGGGCNFGVVTEALFTPDKLEALAAVLDTWWANIKPEEAIYVVFGRAPPDGTPMIIANLVYHGSEAEGRANFKPIFDVGPVADMTKEIPYEDVNTMQNGIALHGFNYFMKGTFLDKKPSLDMTRTAFNKVMELAQFGVIDVAMGFEYGSNERVNSVPADETPFRRDLPGNGVVLVKWNDDALEKAKYARDAAHALAALTPKLGFAEAYGNYEGIDSDALPKEGAVPADKSQVFFTAAYPKLQALKKKYDPDMVFNKWYPITPAA</sequence>